<feature type="transmembrane region" description="Helical" evidence="5">
    <location>
        <begin position="104"/>
        <end position="124"/>
    </location>
</feature>
<accession>A0A239GXK7</accession>
<keyword evidence="4 5" id="KW-0472">Membrane</keyword>
<dbReference type="GO" id="GO:0016020">
    <property type="term" value="C:membrane"/>
    <property type="evidence" value="ECO:0007669"/>
    <property type="project" value="UniProtKB-SubCell"/>
</dbReference>
<keyword evidence="8" id="KW-1185">Reference proteome</keyword>
<feature type="transmembrane region" description="Helical" evidence="5">
    <location>
        <begin position="63"/>
        <end position="84"/>
    </location>
</feature>
<dbReference type="OrthoDB" id="9770329at2"/>
<evidence type="ECO:0000256" key="5">
    <source>
        <dbReference type="SAM" id="Phobius"/>
    </source>
</evidence>
<dbReference type="AlphaFoldDB" id="A0A239GXK7"/>
<dbReference type="EMBL" id="FZPD01000002">
    <property type="protein sequence ID" value="SNS73605.1"/>
    <property type="molecule type" value="Genomic_DNA"/>
</dbReference>
<feature type="domain" description="Fatty acid hydroxylase" evidence="6">
    <location>
        <begin position="119"/>
        <end position="255"/>
    </location>
</feature>
<dbReference type="GO" id="GO:0016491">
    <property type="term" value="F:oxidoreductase activity"/>
    <property type="evidence" value="ECO:0007669"/>
    <property type="project" value="InterPro"/>
</dbReference>
<evidence type="ECO:0000313" key="7">
    <source>
        <dbReference type="EMBL" id="SNS73605.1"/>
    </source>
</evidence>
<dbReference type="Proteomes" id="UP000198393">
    <property type="component" value="Unassembled WGS sequence"/>
</dbReference>
<sequence length="293" mass="35405">MEEYINIIIESYQGYANYLWSEIKTPSWHNYFYWLIGVSGFFYGLELIRPWRENQPRFRKDFWLDFFYMFFNFFLFSLIIYNAASNVVVNFFNGLLESIGITNLLAFEVMSWPMWSHLLIGFVVRDFVQWWTHRLLHRVDFLWEFHKVHHSVEQMGFAAHLRYHWMENVVYRTIEYIPLALIGIGLRDFFIIHIFTLAVGHFNHSNFKLNLGALKYIFNNPQMHIWHHSYHLPKERRYGVNFGLTLSLWDYLFKTNYIPHDGKDIKLGFPGVEKFPKNFAEQNLHGFGKKQSE</sequence>
<keyword evidence="2 5" id="KW-0812">Transmembrane</keyword>
<organism evidence="7 8">
    <name type="scientific">Ekhidna lutea</name>
    <dbReference type="NCBI Taxonomy" id="447679"/>
    <lineage>
        <taxon>Bacteria</taxon>
        <taxon>Pseudomonadati</taxon>
        <taxon>Bacteroidota</taxon>
        <taxon>Cytophagia</taxon>
        <taxon>Cytophagales</taxon>
        <taxon>Reichenbachiellaceae</taxon>
        <taxon>Ekhidna</taxon>
    </lineage>
</organism>
<evidence type="ECO:0000259" key="6">
    <source>
        <dbReference type="Pfam" id="PF04116"/>
    </source>
</evidence>
<comment type="subcellular location">
    <subcellularLocation>
        <location evidence="1">Membrane</location>
    </subcellularLocation>
</comment>
<dbReference type="GO" id="GO:0008610">
    <property type="term" value="P:lipid biosynthetic process"/>
    <property type="evidence" value="ECO:0007669"/>
    <property type="project" value="InterPro"/>
</dbReference>
<reference evidence="7 8" key="1">
    <citation type="submission" date="2017-06" db="EMBL/GenBank/DDBJ databases">
        <authorList>
            <person name="Kim H.J."/>
            <person name="Triplett B.A."/>
        </authorList>
    </citation>
    <scope>NUCLEOTIDE SEQUENCE [LARGE SCALE GENOMIC DNA]</scope>
    <source>
        <strain evidence="7 8">DSM 19307</strain>
    </source>
</reference>
<dbReference type="InterPro" id="IPR050307">
    <property type="entry name" value="Sterol_Desaturase_Related"/>
</dbReference>
<evidence type="ECO:0000256" key="4">
    <source>
        <dbReference type="ARBA" id="ARBA00023136"/>
    </source>
</evidence>
<proteinExistence type="predicted"/>
<dbReference type="InterPro" id="IPR006694">
    <property type="entry name" value="Fatty_acid_hydroxylase"/>
</dbReference>
<evidence type="ECO:0000256" key="1">
    <source>
        <dbReference type="ARBA" id="ARBA00004370"/>
    </source>
</evidence>
<dbReference type="Pfam" id="PF04116">
    <property type="entry name" value="FA_hydroxylase"/>
    <property type="match status" value="1"/>
</dbReference>
<feature type="transmembrane region" description="Helical" evidence="5">
    <location>
        <begin position="31"/>
        <end position="51"/>
    </location>
</feature>
<evidence type="ECO:0000313" key="8">
    <source>
        <dbReference type="Proteomes" id="UP000198393"/>
    </source>
</evidence>
<evidence type="ECO:0000256" key="3">
    <source>
        <dbReference type="ARBA" id="ARBA00022989"/>
    </source>
</evidence>
<gene>
    <name evidence="7" type="ORF">SAMN05421640_1044</name>
</gene>
<evidence type="ECO:0000256" key="2">
    <source>
        <dbReference type="ARBA" id="ARBA00022692"/>
    </source>
</evidence>
<dbReference type="PANTHER" id="PTHR11863">
    <property type="entry name" value="STEROL DESATURASE"/>
    <property type="match status" value="1"/>
</dbReference>
<dbReference type="RefSeq" id="WP_089355807.1">
    <property type="nucleotide sequence ID" value="NZ_FZPD01000002.1"/>
</dbReference>
<keyword evidence="3 5" id="KW-1133">Transmembrane helix</keyword>
<name>A0A239GXK7_EKHLU</name>
<protein>
    <submittedName>
        <fullName evidence="7">Sterol desaturase/sphingolipid hydroxylase, fatty acid hydroxylase superfamily</fullName>
    </submittedName>
</protein>
<dbReference type="GO" id="GO:0005506">
    <property type="term" value="F:iron ion binding"/>
    <property type="evidence" value="ECO:0007669"/>
    <property type="project" value="InterPro"/>
</dbReference>